<evidence type="ECO:0000256" key="4">
    <source>
        <dbReference type="ARBA" id="ARBA00022692"/>
    </source>
</evidence>
<dbReference type="EMBL" id="JACRSP010000005">
    <property type="protein sequence ID" value="MBC8537025.1"/>
    <property type="molecule type" value="Genomic_DNA"/>
</dbReference>
<evidence type="ECO:0000313" key="10">
    <source>
        <dbReference type="Proteomes" id="UP000620366"/>
    </source>
</evidence>
<keyword evidence="2 7" id="KW-0813">Transport</keyword>
<gene>
    <name evidence="9" type="ORF">H8695_10030</name>
</gene>
<keyword evidence="3" id="KW-1003">Cell membrane</keyword>
<feature type="transmembrane region" description="Helical" evidence="7">
    <location>
        <begin position="169"/>
        <end position="189"/>
    </location>
</feature>
<dbReference type="InterPro" id="IPR045621">
    <property type="entry name" value="BPD_transp_1_N"/>
</dbReference>
<dbReference type="Pfam" id="PF19300">
    <property type="entry name" value="BPD_transp_1_N"/>
    <property type="match status" value="1"/>
</dbReference>
<reference evidence="9" key="1">
    <citation type="submission" date="2020-08" db="EMBL/GenBank/DDBJ databases">
        <title>Genome public.</title>
        <authorList>
            <person name="Liu C."/>
            <person name="Sun Q."/>
        </authorList>
    </citation>
    <scope>NUCLEOTIDE SEQUENCE</scope>
    <source>
        <strain evidence="9">BX7</strain>
    </source>
</reference>
<name>A0A926DDM2_9FIRM</name>
<dbReference type="InterPro" id="IPR035906">
    <property type="entry name" value="MetI-like_sf"/>
</dbReference>
<keyword evidence="5 7" id="KW-1133">Transmembrane helix</keyword>
<evidence type="ECO:0000256" key="3">
    <source>
        <dbReference type="ARBA" id="ARBA00022475"/>
    </source>
</evidence>
<dbReference type="AlphaFoldDB" id="A0A926DDM2"/>
<keyword evidence="4 7" id="KW-0812">Transmembrane</keyword>
<organism evidence="9 10">
    <name type="scientific">Feifania hominis</name>
    <dbReference type="NCBI Taxonomy" id="2763660"/>
    <lineage>
        <taxon>Bacteria</taxon>
        <taxon>Bacillati</taxon>
        <taxon>Bacillota</taxon>
        <taxon>Clostridia</taxon>
        <taxon>Eubacteriales</taxon>
        <taxon>Feifaniaceae</taxon>
        <taxon>Feifania</taxon>
    </lineage>
</organism>
<evidence type="ECO:0000256" key="7">
    <source>
        <dbReference type="RuleBase" id="RU363032"/>
    </source>
</evidence>
<evidence type="ECO:0000256" key="2">
    <source>
        <dbReference type="ARBA" id="ARBA00022448"/>
    </source>
</evidence>
<feature type="transmembrane region" description="Helical" evidence="7">
    <location>
        <begin position="273"/>
        <end position="299"/>
    </location>
</feature>
<protein>
    <submittedName>
        <fullName evidence="9">ABC transporter permease</fullName>
    </submittedName>
</protein>
<dbReference type="GO" id="GO:0055085">
    <property type="term" value="P:transmembrane transport"/>
    <property type="evidence" value="ECO:0007669"/>
    <property type="project" value="InterPro"/>
</dbReference>
<dbReference type="CDD" id="cd06261">
    <property type="entry name" value="TM_PBP2"/>
    <property type="match status" value="1"/>
</dbReference>
<evidence type="ECO:0000256" key="5">
    <source>
        <dbReference type="ARBA" id="ARBA00022989"/>
    </source>
</evidence>
<accession>A0A926DDM2</accession>
<sequence>MLKFIGKRLLMMIPVILGISFIIFAIMALTPGNPAQMKLGENATPEAIAELEEEMGLNENFFVRYFKYMGNALRGDLGNSYRTELPVAQELMSRFPNTLILAFFGIGLAVVIGIPIGILSAVKQYTIIDTVSLGLALVMTSIPAFWLGLMLMLTFSLKLDLLPAVYDGTWTSFILPCITLAIGSMATLIRMTRSTMLEVIREDYIRTARAKGAPEKVVIFRHALRNALLPVVTTIGINFGLQLGGAVICESVFSIQGLGTLMITSVRQKDVPMVMAAVLFVALTISIVNLLIDILYTYIDPRVKSQYIKAR</sequence>
<dbReference type="PANTHER" id="PTHR43163:SF6">
    <property type="entry name" value="DIPEPTIDE TRANSPORT SYSTEM PERMEASE PROTEIN DPPB-RELATED"/>
    <property type="match status" value="1"/>
</dbReference>
<dbReference type="Proteomes" id="UP000620366">
    <property type="component" value="Unassembled WGS sequence"/>
</dbReference>
<dbReference type="GO" id="GO:0005886">
    <property type="term" value="C:plasma membrane"/>
    <property type="evidence" value="ECO:0007669"/>
    <property type="project" value="UniProtKB-SubCell"/>
</dbReference>
<comment type="similarity">
    <text evidence="7">Belongs to the binding-protein-dependent transport system permease family.</text>
</comment>
<evidence type="ECO:0000256" key="6">
    <source>
        <dbReference type="ARBA" id="ARBA00023136"/>
    </source>
</evidence>
<keyword evidence="6 7" id="KW-0472">Membrane</keyword>
<feature type="domain" description="ABC transmembrane type-1" evidence="8">
    <location>
        <begin position="95"/>
        <end position="296"/>
    </location>
</feature>
<comment type="subcellular location">
    <subcellularLocation>
        <location evidence="1 7">Cell membrane</location>
        <topology evidence="1 7">Multi-pass membrane protein</topology>
    </subcellularLocation>
</comment>
<feature type="transmembrane region" description="Helical" evidence="7">
    <location>
        <begin position="9"/>
        <end position="29"/>
    </location>
</feature>
<feature type="transmembrane region" description="Helical" evidence="7">
    <location>
        <begin position="99"/>
        <end position="122"/>
    </location>
</feature>
<comment type="caution">
    <text evidence="9">The sequence shown here is derived from an EMBL/GenBank/DDBJ whole genome shotgun (WGS) entry which is preliminary data.</text>
</comment>
<feature type="transmembrane region" description="Helical" evidence="7">
    <location>
        <begin position="227"/>
        <end position="253"/>
    </location>
</feature>
<evidence type="ECO:0000313" key="9">
    <source>
        <dbReference type="EMBL" id="MBC8537025.1"/>
    </source>
</evidence>
<evidence type="ECO:0000256" key="1">
    <source>
        <dbReference type="ARBA" id="ARBA00004651"/>
    </source>
</evidence>
<dbReference type="PROSITE" id="PS50928">
    <property type="entry name" value="ABC_TM1"/>
    <property type="match status" value="1"/>
</dbReference>
<dbReference type="InterPro" id="IPR000515">
    <property type="entry name" value="MetI-like"/>
</dbReference>
<dbReference type="PANTHER" id="PTHR43163">
    <property type="entry name" value="DIPEPTIDE TRANSPORT SYSTEM PERMEASE PROTEIN DPPB-RELATED"/>
    <property type="match status" value="1"/>
</dbReference>
<dbReference type="Pfam" id="PF00528">
    <property type="entry name" value="BPD_transp_1"/>
    <property type="match status" value="1"/>
</dbReference>
<proteinExistence type="inferred from homology"/>
<dbReference type="RefSeq" id="WP_249301210.1">
    <property type="nucleotide sequence ID" value="NZ_JACRSP010000005.1"/>
</dbReference>
<dbReference type="Gene3D" id="1.10.3720.10">
    <property type="entry name" value="MetI-like"/>
    <property type="match status" value="1"/>
</dbReference>
<evidence type="ECO:0000259" key="8">
    <source>
        <dbReference type="PROSITE" id="PS50928"/>
    </source>
</evidence>
<feature type="transmembrane region" description="Helical" evidence="7">
    <location>
        <begin position="134"/>
        <end position="157"/>
    </location>
</feature>
<keyword evidence="10" id="KW-1185">Reference proteome</keyword>
<dbReference type="SUPFAM" id="SSF161098">
    <property type="entry name" value="MetI-like"/>
    <property type="match status" value="1"/>
</dbReference>